<evidence type="ECO:0000256" key="1">
    <source>
        <dbReference type="ARBA" id="ARBA00010702"/>
    </source>
</evidence>
<comment type="similarity">
    <text evidence="1">Belongs to the ADP-ribosylglycohydrolase family.</text>
</comment>
<dbReference type="GO" id="GO:0046872">
    <property type="term" value="F:metal ion binding"/>
    <property type="evidence" value="ECO:0007669"/>
    <property type="project" value="UniProtKB-KW"/>
</dbReference>
<sequence>MRAGAEVAWQDRVRGSLLGGAIGDALGAPVEFESGPKIRKEHPQLLRTFVSGGSGWPPGTITDDTQMTLFTIEGLIRASVRAHRGLGLTLAPVHHAYDRWLDTQQHSAPTGERDGWLQGEQWLYARRAPGRTCLAALRGSRHGGPRITQYGVEVVNDSKGCGGVMRVAPFGLLPDSFETEWVFDSAATAAGYTHGHPSGKLASGALAAIIHRICSGATLDAALDTAAELLTRHEGHEETSNALADARELAALPPAHRPATIEQLGGGWVAEEALAIPVYVSLIHQEPEQVLDALALAVTHSGDSDSTGAICGNILGALHGEAALPTELASTVEGRAVILQLADDFVDEFSRTESRPGFAKRYPSS</sequence>
<reference evidence="4 5" key="1">
    <citation type="submission" date="2019-03" db="EMBL/GenBank/DDBJ databases">
        <title>Draft genome sequences of novel Actinobacteria.</title>
        <authorList>
            <person name="Sahin N."/>
            <person name="Ay H."/>
            <person name="Saygin H."/>
        </authorList>
    </citation>
    <scope>NUCLEOTIDE SEQUENCE [LARGE SCALE GENOMIC DNA]</scope>
    <source>
        <strain evidence="4 5">JCM 13523</strain>
    </source>
</reference>
<feature type="binding site" evidence="3">
    <location>
        <position position="306"/>
    </location>
    <ligand>
        <name>Mg(2+)</name>
        <dbReference type="ChEBI" id="CHEBI:18420"/>
        <label>1</label>
    </ligand>
</feature>
<dbReference type="Proteomes" id="UP000295124">
    <property type="component" value="Unassembled WGS sequence"/>
</dbReference>
<dbReference type="GO" id="GO:0016787">
    <property type="term" value="F:hydrolase activity"/>
    <property type="evidence" value="ECO:0007669"/>
    <property type="project" value="UniProtKB-KW"/>
</dbReference>
<feature type="binding site" evidence="3">
    <location>
        <position position="63"/>
    </location>
    <ligand>
        <name>Mg(2+)</name>
        <dbReference type="ChEBI" id="CHEBI:18420"/>
        <label>1</label>
    </ligand>
</feature>
<dbReference type="SUPFAM" id="SSF101478">
    <property type="entry name" value="ADP-ribosylglycohydrolase"/>
    <property type="match status" value="1"/>
</dbReference>
<name>A0A4R4ZQF5_9ACTN</name>
<dbReference type="Pfam" id="PF03747">
    <property type="entry name" value="ADP_ribosyl_GH"/>
    <property type="match status" value="1"/>
</dbReference>
<dbReference type="InterPro" id="IPR005502">
    <property type="entry name" value="Ribosyl_crysJ1"/>
</dbReference>
<dbReference type="InterPro" id="IPR050792">
    <property type="entry name" value="ADP-ribosylglycohydrolase"/>
</dbReference>
<accession>A0A4R4ZQF5</accession>
<dbReference type="PANTHER" id="PTHR16222:SF24">
    <property type="entry name" value="ADP-RIBOSYLHYDROLASE ARH3"/>
    <property type="match status" value="1"/>
</dbReference>
<evidence type="ECO:0000313" key="4">
    <source>
        <dbReference type="EMBL" id="TDD61191.1"/>
    </source>
</evidence>
<dbReference type="EMBL" id="SMKX01000017">
    <property type="protein sequence ID" value="TDD61191.1"/>
    <property type="molecule type" value="Genomic_DNA"/>
</dbReference>
<feature type="binding site" evidence="3">
    <location>
        <position position="64"/>
    </location>
    <ligand>
        <name>Mg(2+)</name>
        <dbReference type="ChEBI" id="CHEBI:18420"/>
        <label>1</label>
    </ligand>
</feature>
<comment type="caution">
    <text evidence="4">The sequence shown here is derived from an EMBL/GenBank/DDBJ whole genome shotgun (WGS) entry which is preliminary data.</text>
</comment>
<keyword evidence="3" id="KW-0479">Metal-binding</keyword>
<keyword evidence="5" id="KW-1185">Reference proteome</keyword>
<proteinExistence type="inferred from homology"/>
<evidence type="ECO:0000313" key="5">
    <source>
        <dbReference type="Proteomes" id="UP000295124"/>
    </source>
</evidence>
<protein>
    <submittedName>
        <fullName evidence="4">ADP-ribosylglycohydrolase family protein</fullName>
    </submittedName>
</protein>
<feature type="binding site" evidence="3">
    <location>
        <position position="305"/>
    </location>
    <ligand>
        <name>Mg(2+)</name>
        <dbReference type="ChEBI" id="CHEBI:18420"/>
        <label>2</label>
    </ligand>
</feature>
<keyword evidence="2 4" id="KW-0378">Hydrolase</keyword>
<feature type="binding site" evidence="3">
    <location>
        <position position="62"/>
    </location>
    <ligand>
        <name>Mg(2+)</name>
        <dbReference type="ChEBI" id="CHEBI:18420"/>
        <label>1</label>
    </ligand>
</feature>
<evidence type="ECO:0000256" key="3">
    <source>
        <dbReference type="PIRSR" id="PIRSR605502-1"/>
    </source>
</evidence>
<dbReference type="OrthoDB" id="4871367at2"/>
<feature type="binding site" evidence="3">
    <location>
        <position position="303"/>
    </location>
    <ligand>
        <name>Mg(2+)</name>
        <dbReference type="ChEBI" id="CHEBI:18420"/>
        <label>1</label>
    </ligand>
</feature>
<dbReference type="PANTHER" id="PTHR16222">
    <property type="entry name" value="ADP-RIBOSYLGLYCOHYDROLASE"/>
    <property type="match status" value="1"/>
</dbReference>
<gene>
    <name evidence="4" type="ORF">E1263_08370</name>
</gene>
<comment type="cofactor">
    <cofactor evidence="3">
        <name>Mg(2+)</name>
        <dbReference type="ChEBI" id="CHEBI:18420"/>
    </cofactor>
    <text evidence="3">Binds 2 magnesium ions per subunit.</text>
</comment>
<dbReference type="RefSeq" id="WP_132166609.1">
    <property type="nucleotide sequence ID" value="NZ_SMKX01000017.1"/>
</dbReference>
<organism evidence="4 5">
    <name type="scientific">Kribbella antibiotica</name>
    <dbReference type="NCBI Taxonomy" id="190195"/>
    <lineage>
        <taxon>Bacteria</taxon>
        <taxon>Bacillati</taxon>
        <taxon>Actinomycetota</taxon>
        <taxon>Actinomycetes</taxon>
        <taxon>Propionibacteriales</taxon>
        <taxon>Kribbellaceae</taxon>
        <taxon>Kribbella</taxon>
    </lineage>
</organism>
<dbReference type="Gene3D" id="1.10.4080.10">
    <property type="entry name" value="ADP-ribosylation/Crystallin J1"/>
    <property type="match status" value="1"/>
</dbReference>
<evidence type="ECO:0000256" key="2">
    <source>
        <dbReference type="ARBA" id="ARBA00022801"/>
    </source>
</evidence>
<keyword evidence="3" id="KW-0460">Magnesium</keyword>
<dbReference type="InterPro" id="IPR036705">
    <property type="entry name" value="Ribosyl_crysJ1_sf"/>
</dbReference>
<dbReference type="AlphaFoldDB" id="A0A4R4ZQF5"/>